<protein>
    <submittedName>
        <fullName evidence="3">Uncharacterized protein</fullName>
    </submittedName>
</protein>
<reference evidence="3 4" key="1">
    <citation type="journal article" date="2021" name="BMC Genomics">
        <title>Datura genome reveals duplications of psychoactive alkaloid biosynthetic genes and high mutation rate following tissue culture.</title>
        <authorList>
            <person name="Rajewski A."/>
            <person name="Carter-House D."/>
            <person name="Stajich J."/>
            <person name="Litt A."/>
        </authorList>
    </citation>
    <scope>NUCLEOTIDE SEQUENCE [LARGE SCALE GENOMIC DNA]</scope>
    <source>
        <strain evidence="3">AR-01</strain>
    </source>
</reference>
<comment type="caution">
    <text evidence="3">The sequence shown here is derived from an EMBL/GenBank/DDBJ whole genome shotgun (WGS) entry which is preliminary data.</text>
</comment>
<feature type="compositionally biased region" description="Basic and acidic residues" evidence="2">
    <location>
        <begin position="75"/>
        <end position="85"/>
    </location>
</feature>
<organism evidence="3 4">
    <name type="scientific">Datura stramonium</name>
    <name type="common">Jimsonweed</name>
    <name type="synonym">Common thornapple</name>
    <dbReference type="NCBI Taxonomy" id="4076"/>
    <lineage>
        <taxon>Eukaryota</taxon>
        <taxon>Viridiplantae</taxon>
        <taxon>Streptophyta</taxon>
        <taxon>Embryophyta</taxon>
        <taxon>Tracheophyta</taxon>
        <taxon>Spermatophyta</taxon>
        <taxon>Magnoliopsida</taxon>
        <taxon>eudicotyledons</taxon>
        <taxon>Gunneridae</taxon>
        <taxon>Pentapetalae</taxon>
        <taxon>asterids</taxon>
        <taxon>lamiids</taxon>
        <taxon>Solanales</taxon>
        <taxon>Solanaceae</taxon>
        <taxon>Solanoideae</taxon>
        <taxon>Datureae</taxon>
        <taxon>Datura</taxon>
    </lineage>
</organism>
<evidence type="ECO:0000256" key="2">
    <source>
        <dbReference type="SAM" id="MobiDB-lite"/>
    </source>
</evidence>
<name>A0ABS8RWT9_DATST</name>
<gene>
    <name evidence="3" type="ORF">HAX54_010628</name>
</gene>
<dbReference type="EMBL" id="JACEIK010000159">
    <property type="protein sequence ID" value="MCD7451275.1"/>
    <property type="molecule type" value="Genomic_DNA"/>
</dbReference>
<dbReference type="Proteomes" id="UP000823775">
    <property type="component" value="Unassembled WGS sequence"/>
</dbReference>
<feature type="region of interest" description="Disordered" evidence="2">
    <location>
        <begin position="58"/>
        <end position="85"/>
    </location>
</feature>
<proteinExistence type="predicted"/>
<keyword evidence="4" id="KW-1185">Reference proteome</keyword>
<keyword evidence="1" id="KW-0175">Coiled coil</keyword>
<feature type="coiled-coil region" evidence="1">
    <location>
        <begin position="137"/>
        <end position="171"/>
    </location>
</feature>
<evidence type="ECO:0000256" key="1">
    <source>
        <dbReference type="SAM" id="Coils"/>
    </source>
</evidence>
<sequence>MQFLANEVGPVTDALQEHNKEVVVMRKPLVLNSKIATPLQGTEPPCEETPKEMIYAQAHQTSNKCPSPSESSSNHADRCWKKVKSSSDEPRDIDLHIVEISDNYGSSSRTLTVVKESRSQIHFLGTKEHLDLVLSERDEMSRELSTFCQSLKEAKNNVKELKALKDSSKKGAEEVESKFSTAEKEYYRCTDVSLETANASDDVAKKG</sequence>
<accession>A0ABS8RWT9</accession>
<evidence type="ECO:0000313" key="3">
    <source>
        <dbReference type="EMBL" id="MCD7451275.1"/>
    </source>
</evidence>
<evidence type="ECO:0000313" key="4">
    <source>
        <dbReference type="Proteomes" id="UP000823775"/>
    </source>
</evidence>